<reference evidence="4" key="1">
    <citation type="journal article" date="2019" name="Int. J. Syst. Evol. Microbiol.">
        <title>The Global Catalogue of Microorganisms (GCM) 10K type strain sequencing project: providing services to taxonomists for standard genome sequencing and annotation.</title>
        <authorList>
            <consortium name="The Broad Institute Genomics Platform"/>
            <consortium name="The Broad Institute Genome Sequencing Center for Infectious Disease"/>
            <person name="Wu L."/>
            <person name="Ma J."/>
        </authorList>
    </citation>
    <scope>NUCLEOTIDE SEQUENCE [LARGE SCALE GENOMIC DNA]</scope>
    <source>
        <strain evidence="4">CGMCC 4.7323</strain>
    </source>
</reference>
<dbReference type="SUPFAM" id="SSF55781">
    <property type="entry name" value="GAF domain-like"/>
    <property type="match status" value="1"/>
</dbReference>
<dbReference type="InterPro" id="IPR000014">
    <property type="entry name" value="PAS"/>
</dbReference>
<name>A0ABQ2IZ17_9ACTN</name>
<dbReference type="InterPro" id="IPR029016">
    <property type="entry name" value="GAF-like_dom_sf"/>
</dbReference>
<dbReference type="EMBL" id="BMND01000001">
    <property type="protein sequence ID" value="GGN32612.1"/>
    <property type="molecule type" value="Genomic_DNA"/>
</dbReference>
<dbReference type="Pfam" id="PF07228">
    <property type="entry name" value="SpoIIE"/>
    <property type="match status" value="1"/>
</dbReference>
<proteinExistence type="predicted"/>
<keyword evidence="4" id="KW-1185">Reference proteome</keyword>
<evidence type="ECO:0000256" key="1">
    <source>
        <dbReference type="ARBA" id="ARBA00022801"/>
    </source>
</evidence>
<keyword evidence="1" id="KW-0378">Hydrolase</keyword>
<dbReference type="PANTHER" id="PTHR43156">
    <property type="entry name" value="STAGE II SPORULATION PROTEIN E-RELATED"/>
    <property type="match status" value="1"/>
</dbReference>
<dbReference type="SUPFAM" id="SSF55785">
    <property type="entry name" value="PYP-like sensor domain (PAS domain)"/>
    <property type="match status" value="1"/>
</dbReference>
<dbReference type="InterPro" id="IPR052016">
    <property type="entry name" value="Bact_Sigma-Reg"/>
</dbReference>
<dbReference type="InterPro" id="IPR013767">
    <property type="entry name" value="PAS_fold"/>
</dbReference>
<organism evidence="3 4">
    <name type="scientific">Streptomyces kronopolitis</name>
    <dbReference type="NCBI Taxonomy" id="1612435"/>
    <lineage>
        <taxon>Bacteria</taxon>
        <taxon>Bacillati</taxon>
        <taxon>Actinomycetota</taxon>
        <taxon>Actinomycetes</taxon>
        <taxon>Kitasatosporales</taxon>
        <taxon>Streptomycetaceae</taxon>
        <taxon>Streptomyces</taxon>
    </lineage>
</organism>
<dbReference type="NCBIfam" id="TIGR00229">
    <property type="entry name" value="sensory_box"/>
    <property type="match status" value="1"/>
</dbReference>
<dbReference type="Gene3D" id="3.30.450.20">
    <property type="entry name" value="PAS domain"/>
    <property type="match status" value="1"/>
</dbReference>
<dbReference type="InterPro" id="IPR035965">
    <property type="entry name" value="PAS-like_dom_sf"/>
</dbReference>
<gene>
    <name evidence="3" type="ORF">GCM10012285_02940</name>
</gene>
<accession>A0ABQ2IZ17</accession>
<sequence length="570" mass="60976">MERLPQTDPAAGRGRGEALMSELFAAAGAGVYAVDGQGLVVACNPWAEKLLGYEPGTLIGVNAHRTLHPPAEEGSLPTQRPILKDIALGKRVSGDRAVLLRADGTALQVWWTAAPLPAHMGHDEGAVVVFHDASAQRAREGRRAERYAHSETMREQAEYDLAEATWLSEVTLAMVSTLDAEEALGRVVRQLVPRIADTALIDVAEGRGRRRVAGAHHIPGVLPPGSLHDSAMPDRPAHAEALRRVLKGAGPQHLNTHLPVTAPGDGQDLLTLVEAEEAVVIPIRLRATTFGALTLTRAPASPPFNEADRLLAEEVARRIALGLDNSRLHAAQADIAATLQRALLTDLPDVADLELAAHYEPAQHAAEVGGDWYDAFPLEGGDIAMVIGDVTGHDIQAASRMSELRNMLRALAVDRPEEAPGQILRRLDTAQARLTLADSATAVLARLHRATDGTWQLAWSAAGHPPPLLITADGTGCYLDDGHEMLLGLRPGTPRPTARAPLPAGATLLLYTDGLVESRTQSLDTGMTRLRQHATTHRHLPLPDLCAQLARELGDPRDDITLIAARTPTP</sequence>
<comment type="caution">
    <text evidence="3">The sequence shown here is derived from an EMBL/GenBank/DDBJ whole genome shotgun (WGS) entry which is preliminary data.</text>
</comment>
<dbReference type="SMART" id="SM00091">
    <property type="entry name" value="PAS"/>
    <property type="match status" value="1"/>
</dbReference>
<dbReference type="Proteomes" id="UP000600080">
    <property type="component" value="Unassembled WGS sequence"/>
</dbReference>
<feature type="domain" description="PAS" evidence="2">
    <location>
        <begin position="16"/>
        <end position="69"/>
    </location>
</feature>
<dbReference type="Gene3D" id="3.60.40.10">
    <property type="entry name" value="PPM-type phosphatase domain"/>
    <property type="match status" value="1"/>
</dbReference>
<dbReference type="PANTHER" id="PTHR43156:SF2">
    <property type="entry name" value="STAGE II SPORULATION PROTEIN E"/>
    <property type="match status" value="1"/>
</dbReference>
<dbReference type="Gene3D" id="3.30.450.40">
    <property type="match status" value="1"/>
</dbReference>
<evidence type="ECO:0000313" key="4">
    <source>
        <dbReference type="Proteomes" id="UP000600080"/>
    </source>
</evidence>
<dbReference type="InterPro" id="IPR001932">
    <property type="entry name" value="PPM-type_phosphatase-like_dom"/>
</dbReference>
<evidence type="ECO:0000313" key="3">
    <source>
        <dbReference type="EMBL" id="GGN32612.1"/>
    </source>
</evidence>
<dbReference type="GeneID" id="301546204"/>
<dbReference type="PROSITE" id="PS50112">
    <property type="entry name" value="PAS"/>
    <property type="match status" value="1"/>
</dbReference>
<evidence type="ECO:0000259" key="2">
    <source>
        <dbReference type="PROSITE" id="PS50112"/>
    </source>
</evidence>
<dbReference type="Pfam" id="PF00989">
    <property type="entry name" value="PAS"/>
    <property type="match status" value="1"/>
</dbReference>
<dbReference type="CDD" id="cd00130">
    <property type="entry name" value="PAS"/>
    <property type="match status" value="1"/>
</dbReference>
<protein>
    <recommendedName>
        <fullName evidence="2">PAS domain-containing protein</fullName>
    </recommendedName>
</protein>
<dbReference type="SMART" id="SM00331">
    <property type="entry name" value="PP2C_SIG"/>
    <property type="match status" value="1"/>
</dbReference>
<dbReference type="InterPro" id="IPR036457">
    <property type="entry name" value="PPM-type-like_dom_sf"/>
</dbReference>
<dbReference type="RefSeq" id="WP_189095596.1">
    <property type="nucleotide sequence ID" value="NZ_BMND01000001.1"/>
</dbReference>
<dbReference type="SUPFAM" id="SSF81606">
    <property type="entry name" value="PP2C-like"/>
    <property type="match status" value="1"/>
</dbReference>